<protein>
    <submittedName>
        <fullName evidence="5">BlaI/MecI/CopY family transcriptional regulator</fullName>
    </submittedName>
</protein>
<dbReference type="Proteomes" id="UP000886757">
    <property type="component" value="Unassembled WGS sequence"/>
</dbReference>
<comment type="similarity">
    <text evidence="1">Belongs to the BlaI transcriptional regulatory family.</text>
</comment>
<keyword evidence="4" id="KW-0804">Transcription</keyword>
<dbReference type="EMBL" id="DVGK01000008">
    <property type="protein sequence ID" value="HIR12415.1"/>
    <property type="molecule type" value="Genomic_DNA"/>
</dbReference>
<keyword evidence="3" id="KW-0238">DNA-binding</keyword>
<dbReference type="GO" id="GO:0003677">
    <property type="term" value="F:DNA binding"/>
    <property type="evidence" value="ECO:0007669"/>
    <property type="project" value="UniProtKB-KW"/>
</dbReference>
<accession>A0A9D1A9T7</accession>
<dbReference type="Gene3D" id="1.10.10.10">
    <property type="entry name" value="Winged helix-like DNA-binding domain superfamily/Winged helix DNA-binding domain"/>
    <property type="match status" value="1"/>
</dbReference>
<comment type="caution">
    <text evidence="5">The sequence shown here is derived from an EMBL/GenBank/DDBJ whole genome shotgun (WGS) entry which is preliminary data.</text>
</comment>
<evidence type="ECO:0000313" key="5">
    <source>
        <dbReference type="EMBL" id="HIR12415.1"/>
    </source>
</evidence>
<evidence type="ECO:0000256" key="4">
    <source>
        <dbReference type="ARBA" id="ARBA00023163"/>
    </source>
</evidence>
<dbReference type="InterPro" id="IPR036390">
    <property type="entry name" value="WH_DNA-bd_sf"/>
</dbReference>
<gene>
    <name evidence="5" type="ORF">IAB31_00650</name>
</gene>
<proteinExistence type="inferred from homology"/>
<sequence length="129" mass="14869">MKQNSLTNSEKEIMDLLWTTDRPLTASEIVSLSPDRTWKKSYIHLLINSLLEKQMIRIADFVRTEKNYARSFVATLSAADYAILQLTSQKNFSPESIPVLVSSLIDQIDDVQLIEKVEEVVRKKKEELK</sequence>
<dbReference type="Pfam" id="PF03965">
    <property type="entry name" value="Penicillinase_R"/>
    <property type="match status" value="1"/>
</dbReference>
<dbReference type="AlphaFoldDB" id="A0A9D1A9T7"/>
<evidence type="ECO:0000313" key="6">
    <source>
        <dbReference type="Proteomes" id="UP000886757"/>
    </source>
</evidence>
<evidence type="ECO:0000256" key="2">
    <source>
        <dbReference type="ARBA" id="ARBA00023015"/>
    </source>
</evidence>
<reference evidence="5" key="1">
    <citation type="submission" date="2020-10" db="EMBL/GenBank/DDBJ databases">
        <authorList>
            <person name="Gilroy R."/>
        </authorList>
    </citation>
    <scope>NUCLEOTIDE SEQUENCE</scope>
    <source>
        <strain evidence="5">ChiSjej4B22-8148</strain>
    </source>
</reference>
<dbReference type="GO" id="GO:0045892">
    <property type="term" value="P:negative regulation of DNA-templated transcription"/>
    <property type="evidence" value="ECO:0007669"/>
    <property type="project" value="InterPro"/>
</dbReference>
<evidence type="ECO:0000256" key="3">
    <source>
        <dbReference type="ARBA" id="ARBA00023125"/>
    </source>
</evidence>
<organism evidence="5 6">
    <name type="scientific">Candidatus Choladousia intestinavium</name>
    <dbReference type="NCBI Taxonomy" id="2840727"/>
    <lineage>
        <taxon>Bacteria</taxon>
        <taxon>Bacillati</taxon>
        <taxon>Bacillota</taxon>
        <taxon>Clostridia</taxon>
        <taxon>Lachnospirales</taxon>
        <taxon>Lachnospiraceae</taxon>
        <taxon>Lachnospiraceae incertae sedis</taxon>
        <taxon>Candidatus Choladousia</taxon>
    </lineage>
</organism>
<reference evidence="5" key="2">
    <citation type="journal article" date="2021" name="PeerJ">
        <title>Extensive microbial diversity within the chicken gut microbiome revealed by metagenomics and culture.</title>
        <authorList>
            <person name="Gilroy R."/>
            <person name="Ravi A."/>
            <person name="Getino M."/>
            <person name="Pursley I."/>
            <person name="Horton D.L."/>
            <person name="Alikhan N.F."/>
            <person name="Baker D."/>
            <person name="Gharbi K."/>
            <person name="Hall N."/>
            <person name="Watson M."/>
            <person name="Adriaenssens E.M."/>
            <person name="Foster-Nyarko E."/>
            <person name="Jarju S."/>
            <person name="Secka A."/>
            <person name="Antonio M."/>
            <person name="Oren A."/>
            <person name="Chaudhuri R.R."/>
            <person name="La Ragione R."/>
            <person name="Hildebrand F."/>
            <person name="Pallen M.J."/>
        </authorList>
    </citation>
    <scope>NUCLEOTIDE SEQUENCE</scope>
    <source>
        <strain evidence="5">ChiSjej4B22-8148</strain>
    </source>
</reference>
<dbReference type="InterPro" id="IPR036388">
    <property type="entry name" value="WH-like_DNA-bd_sf"/>
</dbReference>
<dbReference type="InterPro" id="IPR005650">
    <property type="entry name" value="BlaI_family"/>
</dbReference>
<dbReference type="SUPFAM" id="SSF46785">
    <property type="entry name" value="Winged helix' DNA-binding domain"/>
    <property type="match status" value="1"/>
</dbReference>
<keyword evidence="2" id="KW-0805">Transcription regulation</keyword>
<evidence type="ECO:0000256" key="1">
    <source>
        <dbReference type="ARBA" id="ARBA00011046"/>
    </source>
</evidence>
<name>A0A9D1A9T7_9FIRM</name>